<dbReference type="InterPro" id="IPR011936">
    <property type="entry name" value="Myxo_disulph_rpt"/>
</dbReference>
<reference evidence="4" key="1">
    <citation type="submission" date="2021-01" db="EMBL/GenBank/DDBJ databases">
        <authorList>
            <consortium name="Genoscope - CEA"/>
            <person name="William W."/>
        </authorList>
    </citation>
    <scope>NUCLEOTIDE SEQUENCE</scope>
</reference>
<dbReference type="NCBIfam" id="TIGR02232">
    <property type="entry name" value="myxo_disulf_rpt"/>
    <property type="match status" value="4"/>
</dbReference>
<protein>
    <submittedName>
        <fullName evidence="4">Uncharacterized protein</fullName>
    </submittedName>
</protein>
<keyword evidence="3" id="KW-1015">Disulfide bond</keyword>
<evidence type="ECO:0000313" key="5">
    <source>
        <dbReference type="Proteomes" id="UP000688137"/>
    </source>
</evidence>
<dbReference type="PANTHER" id="PTHR39767">
    <property type="entry name" value="CALCIUM/CALMODULIN-BINDING MEMBRANE PROTEIN PCM4-RELATED"/>
    <property type="match status" value="1"/>
</dbReference>
<dbReference type="Pfam" id="PF13948">
    <property type="entry name" value="DUF4215"/>
    <property type="match status" value="5"/>
</dbReference>
<evidence type="ECO:0000313" key="4">
    <source>
        <dbReference type="EMBL" id="CAD8060851.1"/>
    </source>
</evidence>
<keyword evidence="5" id="KW-1185">Reference proteome</keyword>
<name>A0A8S1L1K6_PARPR</name>
<sequence length="605" mass="69748">MIYITAQTVIYQFDANSNLLDVLDWQGKSNFLTCGTFKYFGSNGSNNISRIFLDIEPHSHYRVDVEVLSIDSYKVPKFYIDNTLAHQEIQMPPYEDQICGKSLLDSIITISIFGQHNRGTLWVSISLVYGGLKTFKLSIIKCQYGCEACIDNYPESCAEWKLHQYSLNKKLITFADGWNFQLNQISDFYCGQCQYLKFQVINYFTELPPHKNILLRFYKRTSFQIVIDYVYGFQITTDEYYKLTEILIKNHPDPILKLNIYTQEVNQYSLIRDFELFYSLPEIHFQNFFPGCLDQINNQCLICQEGWSQDEFLQNCQPICGDKIIQGQEECEDGNQISNDGCFRCQFSCDNICKTCQFGICQECETGFILNIDNICIPLCGDGILIPYSNEKCEIESDQDECKDCQFTSIPNCKTIYFSNCLECYQGFFNLQFVCQPYCGDKLILEQYEDCDDGNLQPYDGCFECKFQCIEGCNICDRGQCILKCLDGYEFINNSCLSICGDVIITQEEDCDDGNTIEFDGCLNCKYSCPLDCLNCQQGTCLQYQNNDMKLQMNCGDGLLQEQEQCDDGSDQVADGCKNCQIEENWKQVNVIMLKPQIQQFIILI</sequence>
<dbReference type="PANTHER" id="PTHR39767:SF2">
    <property type="entry name" value="CHROMOSOME UNDETERMINED SCAFFOLD_1, WHOLE GENOME SHOTGUN SEQUENCE"/>
    <property type="match status" value="1"/>
</dbReference>
<evidence type="ECO:0000256" key="3">
    <source>
        <dbReference type="ARBA" id="ARBA00023157"/>
    </source>
</evidence>
<accession>A0A8S1L1K6</accession>
<evidence type="ECO:0000256" key="2">
    <source>
        <dbReference type="ARBA" id="ARBA00022737"/>
    </source>
</evidence>
<dbReference type="OMA" id="CILCEND"/>
<dbReference type="AlphaFoldDB" id="A0A8S1L1K6"/>
<keyword evidence="1" id="KW-0732">Signal</keyword>
<comment type="caution">
    <text evidence="4">The sequence shown here is derived from an EMBL/GenBank/DDBJ whole genome shotgun (WGS) entry which is preliminary data.</text>
</comment>
<gene>
    <name evidence="4" type="ORF">PPRIM_AZ9-3.1.T0310014</name>
</gene>
<evidence type="ECO:0000256" key="1">
    <source>
        <dbReference type="ARBA" id="ARBA00022729"/>
    </source>
</evidence>
<keyword evidence="2" id="KW-0677">Repeat</keyword>
<organism evidence="4 5">
    <name type="scientific">Paramecium primaurelia</name>
    <dbReference type="NCBI Taxonomy" id="5886"/>
    <lineage>
        <taxon>Eukaryota</taxon>
        <taxon>Sar</taxon>
        <taxon>Alveolata</taxon>
        <taxon>Ciliophora</taxon>
        <taxon>Intramacronucleata</taxon>
        <taxon>Oligohymenophorea</taxon>
        <taxon>Peniculida</taxon>
        <taxon>Parameciidae</taxon>
        <taxon>Paramecium</taxon>
    </lineage>
</organism>
<proteinExistence type="predicted"/>
<dbReference type="Proteomes" id="UP000688137">
    <property type="component" value="Unassembled WGS sequence"/>
</dbReference>
<dbReference type="EMBL" id="CAJJDM010000030">
    <property type="protein sequence ID" value="CAD8060851.1"/>
    <property type="molecule type" value="Genomic_DNA"/>
</dbReference>